<protein>
    <submittedName>
        <fullName evidence="1">Uncharacterized protein</fullName>
    </submittedName>
</protein>
<reference evidence="1 2" key="1">
    <citation type="journal article" date="2016" name="Nat. Commun.">
        <title>Thousands of microbial genomes shed light on interconnected biogeochemical processes in an aquifer system.</title>
        <authorList>
            <person name="Anantharaman K."/>
            <person name="Brown C.T."/>
            <person name="Hug L.A."/>
            <person name="Sharon I."/>
            <person name="Castelle C.J."/>
            <person name="Probst A.J."/>
            <person name="Thomas B.C."/>
            <person name="Singh A."/>
            <person name="Wilkins M.J."/>
            <person name="Karaoz U."/>
            <person name="Brodie E.L."/>
            <person name="Williams K.H."/>
            <person name="Hubbard S.S."/>
            <person name="Banfield J.F."/>
        </authorList>
    </citation>
    <scope>NUCLEOTIDE SEQUENCE [LARGE SCALE GENOMIC DNA]</scope>
</reference>
<evidence type="ECO:0000313" key="1">
    <source>
        <dbReference type="EMBL" id="OGG42101.1"/>
    </source>
</evidence>
<name>A0A1F6BYW0_9BACT</name>
<dbReference type="Proteomes" id="UP000176996">
    <property type="component" value="Unassembled WGS sequence"/>
</dbReference>
<sequence>MIFGSSASKFLFLPLLEMLKKFEGVRRKLGLPRMLLPSWRSTPTEILPNAELGKEEFYLPILCLAGFGLKPKPEILETSHFLWRNQFRLNGMPHEKCDNSVHSPLLSGNEGRLSHP</sequence>
<organism evidence="1 2">
    <name type="scientific">Candidatus Jorgensenbacteria bacterium RIFCSPLOWO2_01_FULL_45_25b</name>
    <dbReference type="NCBI Taxonomy" id="1798471"/>
    <lineage>
        <taxon>Bacteria</taxon>
        <taxon>Candidatus Joergenseniibacteriota</taxon>
    </lineage>
</organism>
<accession>A0A1F6BYW0</accession>
<proteinExistence type="predicted"/>
<evidence type="ECO:0000313" key="2">
    <source>
        <dbReference type="Proteomes" id="UP000176996"/>
    </source>
</evidence>
<dbReference type="EMBL" id="MFKK01000007">
    <property type="protein sequence ID" value="OGG42101.1"/>
    <property type="molecule type" value="Genomic_DNA"/>
</dbReference>
<dbReference type="AlphaFoldDB" id="A0A1F6BYW0"/>
<comment type="caution">
    <text evidence="1">The sequence shown here is derived from an EMBL/GenBank/DDBJ whole genome shotgun (WGS) entry which is preliminary data.</text>
</comment>
<gene>
    <name evidence="1" type="ORF">A3A21_03645</name>
</gene>